<evidence type="ECO:0000313" key="2">
    <source>
        <dbReference type="EMBL" id="KAH3677385.1"/>
    </source>
</evidence>
<dbReference type="Proteomes" id="UP000788993">
    <property type="component" value="Unassembled WGS sequence"/>
</dbReference>
<sequence>MSSRYRHIGPATEGTIGWFGYELEVPRYGNRFEQGLSPKRPHCVEGPRMDPPMSVPMPITDPFPANKAASPPLEPPGHLRLSNGFLVTPRFDDVSLPNIAIGTVVLT</sequence>
<dbReference type="AlphaFoldDB" id="A0A9P8PTL9"/>
<evidence type="ECO:0000256" key="1">
    <source>
        <dbReference type="SAM" id="MobiDB-lite"/>
    </source>
</evidence>
<comment type="caution">
    <text evidence="2">The sequence shown here is derived from an EMBL/GenBank/DDBJ whole genome shotgun (WGS) entry which is preliminary data.</text>
</comment>
<reference evidence="2" key="1">
    <citation type="journal article" date="2021" name="Open Biol.">
        <title>Shared evolutionary footprints suggest mitochondrial oxidative damage underlies multiple complex I losses in fungi.</title>
        <authorList>
            <person name="Schikora-Tamarit M.A."/>
            <person name="Marcet-Houben M."/>
            <person name="Nosek J."/>
            <person name="Gabaldon T."/>
        </authorList>
    </citation>
    <scope>NUCLEOTIDE SEQUENCE</scope>
    <source>
        <strain evidence="2">NCAIM Y.01608</strain>
    </source>
</reference>
<evidence type="ECO:0000313" key="3">
    <source>
        <dbReference type="Proteomes" id="UP000788993"/>
    </source>
</evidence>
<dbReference type="EMBL" id="JAEUBD010000108">
    <property type="protein sequence ID" value="KAH3677385.1"/>
    <property type="molecule type" value="Genomic_DNA"/>
</dbReference>
<proteinExistence type="predicted"/>
<name>A0A9P8PTL9_9ASCO</name>
<protein>
    <submittedName>
        <fullName evidence="2">Uncharacterized protein</fullName>
    </submittedName>
</protein>
<gene>
    <name evidence="2" type="ORF">OGATHE_000859</name>
</gene>
<organism evidence="2 3">
    <name type="scientific">Ogataea polymorpha</name>
    <dbReference type="NCBI Taxonomy" id="460523"/>
    <lineage>
        <taxon>Eukaryota</taxon>
        <taxon>Fungi</taxon>
        <taxon>Dikarya</taxon>
        <taxon>Ascomycota</taxon>
        <taxon>Saccharomycotina</taxon>
        <taxon>Pichiomycetes</taxon>
        <taxon>Pichiales</taxon>
        <taxon>Pichiaceae</taxon>
        <taxon>Ogataea</taxon>
    </lineage>
</organism>
<keyword evidence="3" id="KW-1185">Reference proteome</keyword>
<reference evidence="2" key="2">
    <citation type="submission" date="2021-01" db="EMBL/GenBank/DDBJ databases">
        <authorList>
            <person name="Schikora-Tamarit M.A."/>
        </authorList>
    </citation>
    <scope>NUCLEOTIDE SEQUENCE</scope>
    <source>
        <strain evidence="2">NCAIM Y.01608</strain>
    </source>
</reference>
<accession>A0A9P8PTL9</accession>
<feature type="region of interest" description="Disordered" evidence="1">
    <location>
        <begin position="35"/>
        <end position="75"/>
    </location>
</feature>
<feature type="compositionally biased region" description="Pro residues" evidence="1">
    <location>
        <begin position="49"/>
        <end position="61"/>
    </location>
</feature>